<dbReference type="GO" id="GO:0004316">
    <property type="term" value="F:3-oxoacyl-[acyl-carrier-protein] reductase (NADPH) activity"/>
    <property type="evidence" value="ECO:0007669"/>
    <property type="project" value="UniProtKB-UniRule"/>
</dbReference>
<evidence type="ECO:0000256" key="12">
    <source>
        <dbReference type="PIRSR" id="PIRSR611284-1"/>
    </source>
</evidence>
<dbReference type="GO" id="GO:0051287">
    <property type="term" value="F:NAD binding"/>
    <property type="evidence" value="ECO:0007669"/>
    <property type="project" value="UniProtKB-UniRule"/>
</dbReference>
<comment type="catalytic activity">
    <reaction evidence="11 14">
        <text>a (3R)-hydroxyacyl-[ACP] + NADP(+) = a 3-oxoacyl-[ACP] + NADPH + H(+)</text>
        <dbReference type="Rhea" id="RHEA:17397"/>
        <dbReference type="Rhea" id="RHEA-COMP:9916"/>
        <dbReference type="Rhea" id="RHEA-COMP:9945"/>
        <dbReference type="ChEBI" id="CHEBI:15378"/>
        <dbReference type="ChEBI" id="CHEBI:57783"/>
        <dbReference type="ChEBI" id="CHEBI:58349"/>
        <dbReference type="ChEBI" id="CHEBI:78776"/>
        <dbReference type="ChEBI" id="CHEBI:78827"/>
        <dbReference type="EC" id="1.1.1.100"/>
    </reaction>
</comment>
<protein>
    <recommendedName>
        <fullName evidence="14">3-oxoacyl-[acyl-carrier-protein] reductase</fullName>
        <ecNumber evidence="14">1.1.1.100</ecNumber>
    </recommendedName>
</protein>
<keyword evidence="17" id="KW-1185">Reference proteome</keyword>
<evidence type="ECO:0000256" key="10">
    <source>
        <dbReference type="ARBA" id="ARBA00023221"/>
    </source>
</evidence>
<dbReference type="eggNOG" id="COG1028">
    <property type="taxonomic scope" value="Bacteria"/>
</dbReference>
<dbReference type="UniPathway" id="UPA00094"/>
<comment type="subunit">
    <text evidence="14">Homotetramer.</text>
</comment>
<dbReference type="FunFam" id="3.40.50.720:FF:000037">
    <property type="entry name" value="3-oxoacyl-[acyl-carrier-protein] reductase FabG"/>
    <property type="match status" value="1"/>
</dbReference>
<dbReference type="CDD" id="cd05333">
    <property type="entry name" value="BKR_SDR_c"/>
    <property type="match status" value="1"/>
</dbReference>
<evidence type="ECO:0000313" key="16">
    <source>
        <dbReference type="EMBL" id="AIS52559.1"/>
    </source>
</evidence>
<dbReference type="NCBIfam" id="NF005559">
    <property type="entry name" value="PRK07231.1"/>
    <property type="match status" value="1"/>
</dbReference>
<dbReference type="PROSITE" id="PS00061">
    <property type="entry name" value="ADH_SHORT"/>
    <property type="match status" value="1"/>
</dbReference>
<dbReference type="OrthoDB" id="9803333at2"/>
<dbReference type="NCBIfam" id="NF004199">
    <property type="entry name" value="PRK05653.1-4"/>
    <property type="match status" value="1"/>
</dbReference>
<keyword evidence="5 14" id="KW-0276">Fatty acid metabolism</keyword>
<sequence length="247" mass="26619">MNSERKTAFITGASRGIGRAIALRLAKDGFNIVVNYSKSEKSAEEVVNEVKKYGVDAMAVKCDVSQYEDVEKAIDEIVKKFGNIDVVVNNAGITKDNLILKMSESDWDEVIDVNLKGTFNVIKFASKYMIKKRKGKIINITSVVGMIGNAGQANYAASKAGVIGLTKSAAKELASRGITVNAVAPGFIETDMTNVLKEEIKENMLKSIPLKRAGKPEDVAELVAFLASDASDYITGQVINVDGGMVM</sequence>
<evidence type="ECO:0000256" key="9">
    <source>
        <dbReference type="ARBA" id="ARBA00023160"/>
    </source>
</evidence>
<dbReference type="InterPro" id="IPR036291">
    <property type="entry name" value="NAD(P)-bd_dom_sf"/>
</dbReference>
<evidence type="ECO:0000256" key="1">
    <source>
        <dbReference type="ARBA" id="ARBA00002607"/>
    </source>
</evidence>
<feature type="domain" description="Ketoreductase" evidence="15">
    <location>
        <begin position="6"/>
        <end position="186"/>
    </location>
</feature>
<evidence type="ECO:0000256" key="2">
    <source>
        <dbReference type="ARBA" id="ARBA00005194"/>
    </source>
</evidence>
<dbReference type="SMART" id="SM00822">
    <property type="entry name" value="PKS_KR"/>
    <property type="match status" value="1"/>
</dbReference>
<dbReference type="InterPro" id="IPR020904">
    <property type="entry name" value="Sc_DH/Rdtase_CS"/>
</dbReference>
<dbReference type="PANTHER" id="PTHR42879:SF2">
    <property type="entry name" value="3-OXOACYL-[ACYL-CARRIER-PROTEIN] REDUCTASE FABG"/>
    <property type="match status" value="1"/>
</dbReference>
<feature type="binding site" evidence="13">
    <location>
        <position position="188"/>
    </location>
    <ligand>
        <name>NADP(+)</name>
        <dbReference type="ChEBI" id="CHEBI:58349"/>
    </ligand>
</feature>
<dbReference type="NCBIfam" id="NF047420">
    <property type="entry name" value="EF_P_mod_YmfI"/>
    <property type="match status" value="1"/>
</dbReference>
<evidence type="ECO:0000256" key="6">
    <source>
        <dbReference type="ARBA" id="ARBA00022857"/>
    </source>
</evidence>
<dbReference type="InterPro" id="IPR002347">
    <property type="entry name" value="SDR_fam"/>
</dbReference>
<dbReference type="RefSeq" id="WP_049685293.1">
    <property type="nucleotide sequence ID" value="NZ_CP009170.1"/>
</dbReference>
<dbReference type="Pfam" id="PF13561">
    <property type="entry name" value="adh_short_C2"/>
    <property type="match status" value="1"/>
</dbReference>
<dbReference type="STRING" id="2325.TKV_c13880"/>
<gene>
    <name evidence="16" type="primary">fabG2</name>
    <name evidence="16" type="ORF">TKV_c13880</name>
</gene>
<evidence type="ECO:0000313" key="17">
    <source>
        <dbReference type="Proteomes" id="UP000029669"/>
    </source>
</evidence>
<keyword evidence="8 14" id="KW-0443">Lipid metabolism</keyword>
<feature type="active site" description="Proton acceptor" evidence="12">
    <location>
        <position position="155"/>
    </location>
</feature>
<keyword evidence="4 14" id="KW-0444">Lipid biosynthesis</keyword>
<dbReference type="Gene3D" id="3.40.50.720">
    <property type="entry name" value="NAD(P)-binding Rossmann-like Domain"/>
    <property type="match status" value="1"/>
</dbReference>
<dbReference type="NCBIfam" id="NF009466">
    <property type="entry name" value="PRK12826.1-2"/>
    <property type="match status" value="1"/>
</dbReference>
<evidence type="ECO:0000256" key="11">
    <source>
        <dbReference type="ARBA" id="ARBA00048508"/>
    </source>
</evidence>
<evidence type="ECO:0000256" key="4">
    <source>
        <dbReference type="ARBA" id="ARBA00022516"/>
    </source>
</evidence>
<dbReference type="GO" id="GO:0008202">
    <property type="term" value="P:steroid metabolic process"/>
    <property type="evidence" value="ECO:0007669"/>
    <property type="project" value="UniProtKB-KW"/>
</dbReference>
<evidence type="ECO:0000256" key="14">
    <source>
        <dbReference type="RuleBase" id="RU366074"/>
    </source>
</evidence>
<keyword evidence="10" id="KW-0753">Steroid metabolism</keyword>
<dbReference type="GO" id="GO:0006633">
    <property type="term" value="P:fatty acid biosynthetic process"/>
    <property type="evidence" value="ECO:0007669"/>
    <property type="project" value="UniProtKB-UniPathway"/>
</dbReference>
<evidence type="ECO:0000256" key="3">
    <source>
        <dbReference type="ARBA" id="ARBA00006484"/>
    </source>
</evidence>
<keyword evidence="7 14" id="KW-0560">Oxidoreductase</keyword>
<accession>A0A097ARX9</accession>
<keyword evidence="6 13" id="KW-0521">NADP</keyword>
<evidence type="ECO:0000259" key="15">
    <source>
        <dbReference type="SMART" id="SM00822"/>
    </source>
</evidence>
<feature type="binding site" evidence="13">
    <location>
        <begin position="12"/>
        <end position="15"/>
    </location>
    <ligand>
        <name>NADP(+)</name>
        <dbReference type="ChEBI" id="CHEBI:58349"/>
    </ligand>
</feature>
<keyword evidence="9 14" id="KW-0275">Fatty acid biosynthesis</keyword>
<dbReference type="InterPro" id="IPR057326">
    <property type="entry name" value="KR_dom"/>
</dbReference>
<dbReference type="HOGENOM" id="CLU_010194_1_3_9"/>
<dbReference type="PANTHER" id="PTHR42879">
    <property type="entry name" value="3-OXOACYL-(ACYL-CARRIER-PROTEIN) REDUCTASE"/>
    <property type="match status" value="1"/>
</dbReference>
<dbReference type="EC" id="1.1.1.100" evidence="14"/>
<proteinExistence type="inferred from homology"/>
<feature type="binding site" evidence="13">
    <location>
        <position position="90"/>
    </location>
    <ligand>
        <name>NADP(+)</name>
        <dbReference type="ChEBI" id="CHEBI:58349"/>
    </ligand>
</feature>
<organism evidence="16 17">
    <name type="scientific">Thermoanaerobacter kivui</name>
    <name type="common">Acetogenium kivui</name>
    <dbReference type="NCBI Taxonomy" id="2325"/>
    <lineage>
        <taxon>Bacteria</taxon>
        <taxon>Bacillati</taxon>
        <taxon>Bacillota</taxon>
        <taxon>Clostridia</taxon>
        <taxon>Thermoanaerobacterales</taxon>
        <taxon>Thermoanaerobacteraceae</taxon>
        <taxon>Thermoanaerobacter</taxon>
    </lineage>
</organism>
<dbReference type="PRINTS" id="PR00081">
    <property type="entry name" value="GDHRDH"/>
</dbReference>
<evidence type="ECO:0000256" key="7">
    <source>
        <dbReference type="ARBA" id="ARBA00023002"/>
    </source>
</evidence>
<comment type="pathway">
    <text evidence="2 14">Lipid metabolism; fatty acid biosynthesis.</text>
</comment>
<feature type="binding site" evidence="13">
    <location>
        <begin position="155"/>
        <end position="159"/>
    </location>
    <ligand>
        <name>NADP(+)</name>
        <dbReference type="ChEBI" id="CHEBI:58349"/>
    </ligand>
</feature>
<dbReference type="Proteomes" id="UP000029669">
    <property type="component" value="Chromosome"/>
</dbReference>
<dbReference type="SUPFAM" id="SSF51735">
    <property type="entry name" value="NAD(P)-binding Rossmann-fold domains"/>
    <property type="match status" value="1"/>
</dbReference>
<dbReference type="NCBIfam" id="TIGR01830">
    <property type="entry name" value="3oxo_ACP_reduc"/>
    <property type="match status" value="1"/>
</dbReference>
<evidence type="ECO:0000256" key="8">
    <source>
        <dbReference type="ARBA" id="ARBA00023098"/>
    </source>
</evidence>
<dbReference type="InterPro" id="IPR011284">
    <property type="entry name" value="3oxo_ACP_reduc"/>
</dbReference>
<dbReference type="AlphaFoldDB" id="A0A097ARX9"/>
<comment type="function">
    <text evidence="1 14">Catalyzes the NADPH-dependent reduction of beta-ketoacyl-ACP substrates to beta-hydroxyacyl-ACP products, the first reductive step in the elongation cycle of fatty acid biosynthesis.</text>
</comment>
<comment type="similarity">
    <text evidence="3 14">Belongs to the short-chain dehydrogenases/reductases (SDR) family.</text>
</comment>
<dbReference type="NCBIfam" id="NF004198">
    <property type="entry name" value="PRK05653.1-3"/>
    <property type="match status" value="1"/>
</dbReference>
<dbReference type="KEGG" id="tki:TKV_c13880"/>
<evidence type="ECO:0000256" key="13">
    <source>
        <dbReference type="PIRSR" id="PIRSR611284-2"/>
    </source>
</evidence>
<dbReference type="EMBL" id="CP009170">
    <property type="protein sequence ID" value="AIS52559.1"/>
    <property type="molecule type" value="Genomic_DNA"/>
</dbReference>
<dbReference type="PRINTS" id="PR00080">
    <property type="entry name" value="SDRFAMILY"/>
</dbReference>
<evidence type="ECO:0000256" key="5">
    <source>
        <dbReference type="ARBA" id="ARBA00022832"/>
    </source>
</evidence>
<dbReference type="InterPro" id="IPR050259">
    <property type="entry name" value="SDR"/>
</dbReference>
<name>A0A097ARX9_THEKI</name>
<dbReference type="NCBIfam" id="NF004200">
    <property type="entry name" value="PRK05653.1-5"/>
    <property type="match status" value="1"/>
</dbReference>
<reference evidence="17" key="1">
    <citation type="journal article" date="2015" name="Genome Announc.">
        <title>Whole-Genome Sequences of 80 Environmental and Clinical Isolates of Burkholderia pseudomallei.</title>
        <authorList>
            <person name="Johnson S.L."/>
            <person name="Baker A.L."/>
            <person name="Chain P.S."/>
            <person name="Currie B.J."/>
            <person name="Daligault H.E."/>
            <person name="Davenport K.W."/>
            <person name="Davis C.B."/>
            <person name="Inglis T.J."/>
            <person name="Kaestli M."/>
            <person name="Koren S."/>
            <person name="Mayo M."/>
            <person name="Merritt A.J."/>
            <person name="Price E.P."/>
            <person name="Sarovich D.S."/>
            <person name="Warner J."/>
            <person name="Rosovitz M.J."/>
        </authorList>
    </citation>
    <scope>NUCLEOTIDE SEQUENCE [LARGE SCALE GENOMIC DNA]</scope>
    <source>
        <strain evidence="17">DSM 2030</strain>
    </source>
</reference>